<dbReference type="GeneID" id="71980064"/>
<feature type="domain" description="Stress-response A/B barrel" evidence="1">
    <location>
        <begin position="29"/>
        <end position="127"/>
    </location>
</feature>
<dbReference type="SUPFAM" id="SSF54909">
    <property type="entry name" value="Dimeric alpha+beta barrel"/>
    <property type="match status" value="1"/>
</dbReference>
<reference evidence="2" key="1">
    <citation type="submission" date="2021-12" db="EMBL/GenBank/DDBJ databases">
        <authorList>
            <person name="Zaccaron A."/>
            <person name="Stergiopoulos I."/>
        </authorList>
    </citation>
    <scope>NUCLEOTIDE SEQUENCE</scope>
    <source>
        <strain evidence="2">Race5_Kim</strain>
    </source>
</reference>
<dbReference type="OrthoDB" id="3830014at2759"/>
<dbReference type="SMART" id="SM00886">
    <property type="entry name" value="Dabb"/>
    <property type="match status" value="1"/>
</dbReference>
<evidence type="ECO:0000259" key="1">
    <source>
        <dbReference type="PROSITE" id="PS51502"/>
    </source>
</evidence>
<organism evidence="2 3">
    <name type="scientific">Passalora fulva</name>
    <name type="common">Tomato leaf mold</name>
    <name type="synonym">Cladosporium fulvum</name>
    <dbReference type="NCBI Taxonomy" id="5499"/>
    <lineage>
        <taxon>Eukaryota</taxon>
        <taxon>Fungi</taxon>
        <taxon>Dikarya</taxon>
        <taxon>Ascomycota</taxon>
        <taxon>Pezizomycotina</taxon>
        <taxon>Dothideomycetes</taxon>
        <taxon>Dothideomycetidae</taxon>
        <taxon>Mycosphaerellales</taxon>
        <taxon>Mycosphaerellaceae</taxon>
        <taxon>Fulvia</taxon>
    </lineage>
</organism>
<accession>A0A9Q8P2L7</accession>
<dbReference type="Proteomes" id="UP000756132">
    <property type="component" value="Chromosome 1"/>
</dbReference>
<dbReference type="PROSITE" id="PS51502">
    <property type="entry name" value="S_R_A_B_BARREL"/>
    <property type="match status" value="1"/>
</dbReference>
<dbReference type="InterPro" id="IPR013097">
    <property type="entry name" value="Dabb"/>
</dbReference>
<evidence type="ECO:0000313" key="3">
    <source>
        <dbReference type="Proteomes" id="UP000756132"/>
    </source>
</evidence>
<reference evidence="2" key="2">
    <citation type="journal article" date="2022" name="Microb. Genom.">
        <title>A chromosome-scale genome assembly of the tomato pathogen Cladosporium fulvum reveals a compartmentalized genome architecture and the presence of a dispensable chromosome.</title>
        <authorList>
            <person name="Zaccaron A.Z."/>
            <person name="Chen L.H."/>
            <person name="Samaras A."/>
            <person name="Stergiopoulos I."/>
        </authorList>
    </citation>
    <scope>NUCLEOTIDE SEQUENCE</scope>
    <source>
        <strain evidence="2">Race5_Kim</strain>
    </source>
</reference>
<dbReference type="AlphaFoldDB" id="A0A9Q8P2L7"/>
<dbReference type="KEGG" id="ffu:CLAFUR5_00186"/>
<dbReference type="InterPro" id="IPR011008">
    <property type="entry name" value="Dimeric_a/b-barrel"/>
</dbReference>
<dbReference type="RefSeq" id="XP_047755153.1">
    <property type="nucleotide sequence ID" value="XM_047899334.1"/>
</dbReference>
<gene>
    <name evidence="2" type="ORF">CLAFUR5_00186</name>
</gene>
<protein>
    <submittedName>
        <fullName evidence="2">Fusaristatin A biosynthesis cluster protein</fullName>
    </submittedName>
</protein>
<proteinExistence type="predicted"/>
<dbReference type="Pfam" id="PF07876">
    <property type="entry name" value="Dabb"/>
    <property type="match status" value="1"/>
</dbReference>
<keyword evidence="3" id="KW-1185">Reference proteome</keyword>
<name>A0A9Q8P2L7_PASFU</name>
<dbReference type="EMBL" id="CP090163">
    <property type="protein sequence ID" value="UJO10787.1"/>
    <property type="molecule type" value="Genomic_DNA"/>
</dbReference>
<sequence>MLARHVGFLRAFPPAVRSYSAMAGGNAYVKRLNFFKVPKEEDIDAVLNEYETLRKNAMQDGKPYIVSNVARRILNTSSPLSEGYTIVSQSIFKDHKDHDFYDKDCSAHQVLKKTTSKVRTGVMTVVSEGHWPEPTL</sequence>
<evidence type="ECO:0000313" key="2">
    <source>
        <dbReference type="EMBL" id="UJO10787.1"/>
    </source>
</evidence>
<dbReference type="Gene3D" id="3.30.70.100">
    <property type="match status" value="1"/>
</dbReference>